<dbReference type="Proteomes" id="UP001327560">
    <property type="component" value="Chromosome 6"/>
</dbReference>
<feature type="transmembrane region" description="Helical" evidence="1">
    <location>
        <begin position="275"/>
        <end position="293"/>
    </location>
</feature>
<keyword evidence="1" id="KW-0812">Transmembrane</keyword>
<accession>A0AAQ3KQ49</accession>
<feature type="transmembrane region" description="Helical" evidence="1">
    <location>
        <begin position="29"/>
        <end position="49"/>
    </location>
</feature>
<evidence type="ECO:0000313" key="3">
    <source>
        <dbReference type="Proteomes" id="UP001327560"/>
    </source>
</evidence>
<evidence type="ECO:0000313" key="2">
    <source>
        <dbReference type="EMBL" id="WOL12245.1"/>
    </source>
</evidence>
<feature type="transmembrane region" description="Helical" evidence="1">
    <location>
        <begin position="341"/>
        <end position="364"/>
    </location>
</feature>
<feature type="transmembrane region" description="Helical" evidence="1">
    <location>
        <begin position="313"/>
        <end position="335"/>
    </location>
</feature>
<feature type="transmembrane region" description="Helical" evidence="1">
    <location>
        <begin position="95"/>
        <end position="115"/>
    </location>
</feature>
<feature type="transmembrane region" description="Helical" evidence="1">
    <location>
        <begin position="61"/>
        <end position="83"/>
    </location>
</feature>
<keyword evidence="1" id="KW-1133">Transmembrane helix</keyword>
<gene>
    <name evidence="2" type="ORF">Cni_G21011</name>
</gene>
<feature type="transmembrane region" description="Helical" evidence="1">
    <location>
        <begin position="250"/>
        <end position="269"/>
    </location>
</feature>
<protein>
    <submittedName>
        <fullName evidence="2">Uncharacterized protein</fullName>
    </submittedName>
</protein>
<sequence length="367" mass="39796">MHSPGRFEMMHQNRTREGVTSSGHPPTGALMLAKFKVAMAVAILMALFFHDLSTKAHAKSYLALCAFLAFSTLVSGLSSMFLTLASPIRSMAADIVGHVSAAFLVATVASLTFLIQSENHVHVVFTPIILLPLLILSLRNSIFYLGNHAADETAASYDDMIVRLSGQLMSSWKLSLSITSLIFAGMLGTISGYSKMSSPEAHSFDVEVCLFFMLLSSYCGLLLLILSLSLPRIDQDPIERMPLMITISRYLSLSLWALMFITAAMVATVVLEGSMIILCFLPVALAAAVWSMMKLDYQAEDATTEGEDKGKLISALIASSAYGGMMTLFSMQLTIQEGGLALKICMFILFSAFASGYSLILLSFRPS</sequence>
<keyword evidence="1" id="KW-0472">Membrane</keyword>
<feature type="transmembrane region" description="Helical" evidence="1">
    <location>
        <begin position="172"/>
        <end position="190"/>
    </location>
</feature>
<proteinExistence type="predicted"/>
<feature type="transmembrane region" description="Helical" evidence="1">
    <location>
        <begin position="210"/>
        <end position="230"/>
    </location>
</feature>
<name>A0AAQ3KQ49_9LILI</name>
<feature type="transmembrane region" description="Helical" evidence="1">
    <location>
        <begin position="121"/>
        <end position="138"/>
    </location>
</feature>
<organism evidence="2 3">
    <name type="scientific">Canna indica</name>
    <name type="common">Indian-shot</name>
    <dbReference type="NCBI Taxonomy" id="4628"/>
    <lineage>
        <taxon>Eukaryota</taxon>
        <taxon>Viridiplantae</taxon>
        <taxon>Streptophyta</taxon>
        <taxon>Embryophyta</taxon>
        <taxon>Tracheophyta</taxon>
        <taxon>Spermatophyta</taxon>
        <taxon>Magnoliopsida</taxon>
        <taxon>Liliopsida</taxon>
        <taxon>Zingiberales</taxon>
        <taxon>Cannaceae</taxon>
        <taxon>Canna</taxon>
    </lineage>
</organism>
<evidence type="ECO:0000256" key="1">
    <source>
        <dbReference type="SAM" id="Phobius"/>
    </source>
</evidence>
<dbReference type="EMBL" id="CP136895">
    <property type="protein sequence ID" value="WOL12245.1"/>
    <property type="molecule type" value="Genomic_DNA"/>
</dbReference>
<dbReference type="AlphaFoldDB" id="A0AAQ3KQ49"/>
<keyword evidence="3" id="KW-1185">Reference proteome</keyword>
<reference evidence="2 3" key="1">
    <citation type="submission" date="2023-10" db="EMBL/GenBank/DDBJ databases">
        <title>Chromosome-scale genome assembly provides insights into flower coloration mechanisms of Canna indica.</title>
        <authorList>
            <person name="Li C."/>
        </authorList>
    </citation>
    <scope>NUCLEOTIDE SEQUENCE [LARGE SCALE GENOMIC DNA]</scope>
    <source>
        <tissue evidence="2">Flower</tissue>
    </source>
</reference>